<keyword evidence="5" id="KW-0804">Transcription</keyword>
<dbReference type="GO" id="GO:0016987">
    <property type="term" value="F:sigma factor activity"/>
    <property type="evidence" value="ECO:0007669"/>
    <property type="project" value="UniProtKB-KW"/>
</dbReference>
<keyword evidence="9" id="KW-1185">Reference proteome</keyword>
<dbReference type="AlphaFoldDB" id="A0A7M2WVP2"/>
<dbReference type="SUPFAM" id="SSF88946">
    <property type="entry name" value="Sigma2 domain of RNA polymerase sigma factors"/>
    <property type="match status" value="1"/>
</dbReference>
<dbReference type="NCBIfam" id="TIGR02937">
    <property type="entry name" value="sigma70-ECF"/>
    <property type="match status" value="1"/>
</dbReference>
<evidence type="ECO:0000256" key="3">
    <source>
        <dbReference type="ARBA" id="ARBA00023082"/>
    </source>
</evidence>
<keyword evidence="2" id="KW-0805">Transcription regulation</keyword>
<evidence type="ECO:0000313" key="8">
    <source>
        <dbReference type="EMBL" id="QOV88911.1"/>
    </source>
</evidence>
<keyword evidence="4" id="KW-0238">DNA-binding</keyword>
<dbReference type="InterPro" id="IPR007630">
    <property type="entry name" value="RNA_pol_sigma70_r4"/>
</dbReference>
<keyword evidence="3" id="KW-0731">Sigma factor</keyword>
<dbReference type="InterPro" id="IPR013325">
    <property type="entry name" value="RNA_pol_sigma_r2"/>
</dbReference>
<dbReference type="SUPFAM" id="SSF88659">
    <property type="entry name" value="Sigma3 and sigma4 domains of RNA polymerase sigma factors"/>
    <property type="match status" value="1"/>
</dbReference>
<dbReference type="PANTHER" id="PTHR43133:SF8">
    <property type="entry name" value="RNA POLYMERASE SIGMA FACTOR HI_1459-RELATED"/>
    <property type="match status" value="1"/>
</dbReference>
<feature type="domain" description="RNA polymerase sigma-70 region 4" evidence="7">
    <location>
        <begin position="126"/>
        <end position="175"/>
    </location>
</feature>
<dbReference type="Gene3D" id="1.10.1740.10">
    <property type="match status" value="1"/>
</dbReference>
<comment type="similarity">
    <text evidence="1">Belongs to the sigma-70 factor family. ECF subfamily.</text>
</comment>
<evidence type="ECO:0000256" key="5">
    <source>
        <dbReference type="ARBA" id="ARBA00023163"/>
    </source>
</evidence>
<reference evidence="8 9" key="1">
    <citation type="submission" date="2020-10" db="EMBL/GenBank/DDBJ databases">
        <title>Wide distribution of Phycisphaera-like planctomycetes from WD2101 soil group in peatlands and genome analysis of the first cultivated representative.</title>
        <authorList>
            <person name="Dedysh S.N."/>
            <person name="Beletsky A.V."/>
            <person name="Ivanova A."/>
            <person name="Kulichevskaya I.S."/>
            <person name="Suzina N.E."/>
            <person name="Philippov D.A."/>
            <person name="Rakitin A.L."/>
            <person name="Mardanov A.V."/>
            <person name="Ravin N.V."/>
        </authorList>
    </citation>
    <scope>NUCLEOTIDE SEQUENCE [LARGE SCALE GENOMIC DNA]</scope>
    <source>
        <strain evidence="8 9">M1803</strain>
    </source>
</reference>
<dbReference type="RefSeq" id="WP_206291919.1">
    <property type="nucleotide sequence ID" value="NZ_CP063458.1"/>
</dbReference>
<dbReference type="KEGG" id="hbs:IPV69_22200"/>
<organism evidence="8 9">
    <name type="scientific">Humisphaera borealis</name>
    <dbReference type="NCBI Taxonomy" id="2807512"/>
    <lineage>
        <taxon>Bacteria</taxon>
        <taxon>Pseudomonadati</taxon>
        <taxon>Planctomycetota</taxon>
        <taxon>Phycisphaerae</taxon>
        <taxon>Tepidisphaerales</taxon>
        <taxon>Tepidisphaeraceae</taxon>
        <taxon>Humisphaera</taxon>
    </lineage>
</organism>
<dbReference type="Gene3D" id="1.10.10.10">
    <property type="entry name" value="Winged helix-like DNA-binding domain superfamily/Winged helix DNA-binding domain"/>
    <property type="match status" value="1"/>
</dbReference>
<dbReference type="InterPro" id="IPR007627">
    <property type="entry name" value="RNA_pol_sigma70_r2"/>
</dbReference>
<evidence type="ECO:0000259" key="6">
    <source>
        <dbReference type="Pfam" id="PF04542"/>
    </source>
</evidence>
<dbReference type="Pfam" id="PF04542">
    <property type="entry name" value="Sigma70_r2"/>
    <property type="match status" value="1"/>
</dbReference>
<feature type="domain" description="RNA polymerase sigma-70 region 2" evidence="6">
    <location>
        <begin position="30"/>
        <end position="94"/>
    </location>
</feature>
<accession>A0A7M2WVP2</accession>
<dbReference type="EMBL" id="CP063458">
    <property type="protein sequence ID" value="QOV88911.1"/>
    <property type="molecule type" value="Genomic_DNA"/>
</dbReference>
<dbReference type="InterPro" id="IPR013324">
    <property type="entry name" value="RNA_pol_sigma_r3/r4-like"/>
</dbReference>
<dbReference type="CDD" id="cd06171">
    <property type="entry name" value="Sigma70_r4"/>
    <property type="match status" value="1"/>
</dbReference>
<dbReference type="InterPro" id="IPR036388">
    <property type="entry name" value="WH-like_DNA-bd_sf"/>
</dbReference>
<evidence type="ECO:0000256" key="4">
    <source>
        <dbReference type="ARBA" id="ARBA00023125"/>
    </source>
</evidence>
<sequence>MTLPPPADPRSDLELVAALNAGDASAFDALYFRHRDWVVRLAARFAGNDADALDVLQETFSYLHRKFPGFRLTASMTTFLYPVVKHLALAAKKKTLRLVSDDIALDAAPDRDSADPSDSRPELAEVLASLPETHREVLLMRFVDGLSLAEIGVALQIPLGTVKSRLHNALNLLREDPRAKDYFDPR</sequence>
<dbReference type="Proteomes" id="UP000593765">
    <property type="component" value="Chromosome"/>
</dbReference>
<proteinExistence type="inferred from homology"/>
<evidence type="ECO:0000313" key="9">
    <source>
        <dbReference type="Proteomes" id="UP000593765"/>
    </source>
</evidence>
<gene>
    <name evidence="8" type="ORF">IPV69_22200</name>
</gene>
<protein>
    <submittedName>
        <fullName evidence="8">Sigma-70 family RNA polymerase sigma factor</fullName>
    </submittedName>
</protein>
<dbReference type="GO" id="GO:0006352">
    <property type="term" value="P:DNA-templated transcription initiation"/>
    <property type="evidence" value="ECO:0007669"/>
    <property type="project" value="InterPro"/>
</dbReference>
<evidence type="ECO:0000259" key="7">
    <source>
        <dbReference type="Pfam" id="PF04545"/>
    </source>
</evidence>
<dbReference type="InterPro" id="IPR039425">
    <property type="entry name" value="RNA_pol_sigma-70-like"/>
</dbReference>
<dbReference type="PANTHER" id="PTHR43133">
    <property type="entry name" value="RNA POLYMERASE ECF-TYPE SIGMA FACTO"/>
    <property type="match status" value="1"/>
</dbReference>
<evidence type="ECO:0000256" key="2">
    <source>
        <dbReference type="ARBA" id="ARBA00023015"/>
    </source>
</evidence>
<dbReference type="Pfam" id="PF04545">
    <property type="entry name" value="Sigma70_r4"/>
    <property type="match status" value="1"/>
</dbReference>
<evidence type="ECO:0000256" key="1">
    <source>
        <dbReference type="ARBA" id="ARBA00010641"/>
    </source>
</evidence>
<dbReference type="InterPro" id="IPR014284">
    <property type="entry name" value="RNA_pol_sigma-70_dom"/>
</dbReference>
<name>A0A7M2WVP2_9BACT</name>
<dbReference type="GO" id="GO:0003677">
    <property type="term" value="F:DNA binding"/>
    <property type="evidence" value="ECO:0007669"/>
    <property type="project" value="UniProtKB-KW"/>
</dbReference>